<dbReference type="GO" id="GO:0016491">
    <property type="term" value="F:oxidoreductase activity"/>
    <property type="evidence" value="ECO:0007669"/>
    <property type="project" value="UniProtKB-KW"/>
</dbReference>
<evidence type="ECO:0000256" key="1">
    <source>
        <dbReference type="ARBA" id="ARBA00023002"/>
    </source>
</evidence>
<sequence length="295" mass="31264">MGLGRMGWHIAAHLAGHDDLHDLVVFDVVEDHGPRWVAEHGGRAADSVAAAVADAEFVITSLPSDRELQVVADELVPAISGGAIWVDHSTTSARIAREVGDRMSAVDAHFLDAPVSGGVDGARKGSLTVMAGGDEDAFSRAVPVMEMYAARVRRMGDTGAGQLTKMTNQICVVGLCQALAEGLDFASRAGLDVEDVVQAMLQGSSTSWQMENRADKMSAGDYDFGFSTTLMRKDIGLVLDEASAMSISLPVTALVGQFLADVDAMGGADWDWCSLMERQRRFGPGIPSPGEADDR</sequence>
<dbReference type="InterPro" id="IPR015815">
    <property type="entry name" value="HIBADH-related"/>
</dbReference>
<dbReference type="PIRSF" id="PIRSF000103">
    <property type="entry name" value="HIBADH"/>
    <property type="match status" value="1"/>
</dbReference>
<reference evidence="5" key="1">
    <citation type="submission" date="2018-05" db="EMBL/GenBank/DDBJ databases">
        <authorList>
            <person name="Lanie J.A."/>
            <person name="Ng W.-L."/>
            <person name="Kazmierczak K.M."/>
            <person name="Andrzejewski T.M."/>
            <person name="Davidsen T.M."/>
            <person name="Wayne K.J."/>
            <person name="Tettelin H."/>
            <person name="Glass J.I."/>
            <person name="Rusch D."/>
            <person name="Podicherti R."/>
            <person name="Tsui H.-C.T."/>
            <person name="Winkler M.E."/>
        </authorList>
    </citation>
    <scope>NUCLEOTIDE SEQUENCE</scope>
</reference>
<dbReference type="PANTHER" id="PTHR43060">
    <property type="entry name" value="3-HYDROXYISOBUTYRATE DEHYDROGENASE-LIKE 1, MITOCHONDRIAL-RELATED"/>
    <property type="match status" value="1"/>
</dbReference>
<gene>
    <name evidence="5" type="ORF">METZ01_LOCUS125372</name>
</gene>
<feature type="domain" description="6-phosphogluconate dehydrogenase NADP-binding" evidence="3">
    <location>
        <begin position="2"/>
        <end position="154"/>
    </location>
</feature>
<dbReference type="Gene3D" id="1.10.1040.10">
    <property type="entry name" value="N-(1-d-carboxylethyl)-l-norvaline Dehydrogenase, domain 2"/>
    <property type="match status" value="1"/>
</dbReference>
<evidence type="ECO:0000259" key="3">
    <source>
        <dbReference type="Pfam" id="PF03446"/>
    </source>
</evidence>
<name>A0A381Y654_9ZZZZ</name>
<dbReference type="InterPro" id="IPR008927">
    <property type="entry name" value="6-PGluconate_DH-like_C_sf"/>
</dbReference>
<accession>A0A381Y654</accession>
<evidence type="ECO:0000313" key="5">
    <source>
        <dbReference type="EMBL" id="SVA72518.1"/>
    </source>
</evidence>
<protein>
    <recommendedName>
        <fullName evidence="6">6-phosphogluconate dehydrogenase NADP-binding domain-containing protein</fullName>
    </recommendedName>
</protein>
<proteinExistence type="predicted"/>
<dbReference type="EMBL" id="UINC01017479">
    <property type="protein sequence ID" value="SVA72518.1"/>
    <property type="molecule type" value="Genomic_DNA"/>
</dbReference>
<organism evidence="5">
    <name type="scientific">marine metagenome</name>
    <dbReference type="NCBI Taxonomy" id="408172"/>
    <lineage>
        <taxon>unclassified sequences</taxon>
        <taxon>metagenomes</taxon>
        <taxon>ecological metagenomes</taxon>
    </lineage>
</organism>
<dbReference type="SUPFAM" id="SSF48179">
    <property type="entry name" value="6-phosphogluconate dehydrogenase C-terminal domain-like"/>
    <property type="match status" value="1"/>
</dbReference>
<dbReference type="AlphaFoldDB" id="A0A381Y654"/>
<feature type="domain" description="3-hydroxyisobutyrate dehydrogenase-like NAD-binding" evidence="4">
    <location>
        <begin position="159"/>
        <end position="275"/>
    </location>
</feature>
<dbReference type="SUPFAM" id="SSF51735">
    <property type="entry name" value="NAD(P)-binding Rossmann-fold domains"/>
    <property type="match status" value="1"/>
</dbReference>
<evidence type="ECO:0008006" key="6">
    <source>
        <dbReference type="Google" id="ProtNLM"/>
    </source>
</evidence>
<dbReference type="InterPro" id="IPR006115">
    <property type="entry name" value="6PGDH_NADP-bd"/>
</dbReference>
<dbReference type="InterPro" id="IPR029154">
    <property type="entry name" value="HIBADH-like_NADP-bd"/>
</dbReference>
<dbReference type="InterPro" id="IPR013328">
    <property type="entry name" value="6PGD_dom2"/>
</dbReference>
<dbReference type="InterPro" id="IPR036291">
    <property type="entry name" value="NAD(P)-bd_dom_sf"/>
</dbReference>
<keyword evidence="2" id="KW-0520">NAD</keyword>
<dbReference type="Pfam" id="PF03446">
    <property type="entry name" value="NAD_binding_2"/>
    <property type="match status" value="1"/>
</dbReference>
<dbReference type="GO" id="GO:0050661">
    <property type="term" value="F:NADP binding"/>
    <property type="evidence" value="ECO:0007669"/>
    <property type="project" value="InterPro"/>
</dbReference>
<dbReference type="Pfam" id="PF14833">
    <property type="entry name" value="NAD_binding_11"/>
    <property type="match status" value="1"/>
</dbReference>
<evidence type="ECO:0000256" key="2">
    <source>
        <dbReference type="ARBA" id="ARBA00023027"/>
    </source>
</evidence>
<dbReference type="GO" id="GO:0051287">
    <property type="term" value="F:NAD binding"/>
    <property type="evidence" value="ECO:0007669"/>
    <property type="project" value="InterPro"/>
</dbReference>
<keyword evidence="1" id="KW-0560">Oxidoreductase</keyword>
<dbReference type="Gene3D" id="3.40.50.720">
    <property type="entry name" value="NAD(P)-binding Rossmann-like Domain"/>
    <property type="match status" value="1"/>
</dbReference>
<evidence type="ECO:0000259" key="4">
    <source>
        <dbReference type="Pfam" id="PF14833"/>
    </source>
</evidence>
<dbReference type="PANTHER" id="PTHR43060:SF15">
    <property type="entry name" value="3-HYDROXYISOBUTYRATE DEHYDROGENASE-LIKE 1, MITOCHONDRIAL-RELATED"/>
    <property type="match status" value="1"/>
</dbReference>